<dbReference type="GO" id="GO:0005737">
    <property type="term" value="C:cytoplasm"/>
    <property type="evidence" value="ECO:0007669"/>
    <property type="project" value="UniProtKB-ARBA"/>
</dbReference>
<dbReference type="GO" id="GO:0003735">
    <property type="term" value="F:structural constituent of ribosome"/>
    <property type="evidence" value="ECO:0007669"/>
    <property type="project" value="InterPro"/>
</dbReference>
<keyword evidence="5 6" id="KW-0687">Ribonucleoprotein</keyword>
<evidence type="ECO:0000256" key="7">
    <source>
        <dbReference type="RuleBase" id="RU000562"/>
    </source>
</evidence>
<evidence type="ECO:0000256" key="4">
    <source>
        <dbReference type="ARBA" id="ARBA00022980"/>
    </source>
</evidence>
<evidence type="ECO:0000256" key="5">
    <source>
        <dbReference type="ARBA" id="ARBA00023274"/>
    </source>
</evidence>
<comment type="subunit">
    <text evidence="6">Part of the 50S ribosomal subunit. Contacts protein L20.</text>
</comment>
<keyword evidence="2 6" id="KW-0699">rRNA-binding</keyword>
<dbReference type="GO" id="GO:1990904">
    <property type="term" value="C:ribonucleoprotein complex"/>
    <property type="evidence" value="ECO:0007669"/>
    <property type="project" value="UniProtKB-KW"/>
</dbReference>
<dbReference type="InterPro" id="IPR018258">
    <property type="entry name" value="Ribosomal_bL21_CS"/>
</dbReference>
<dbReference type="Proteomes" id="UP000748308">
    <property type="component" value="Unassembled WGS sequence"/>
</dbReference>
<keyword evidence="3 6" id="KW-0694">RNA-binding</keyword>
<dbReference type="GO" id="GO:0019843">
    <property type="term" value="F:rRNA binding"/>
    <property type="evidence" value="ECO:0007669"/>
    <property type="project" value="UniProtKB-UniRule"/>
</dbReference>
<evidence type="ECO:0000256" key="2">
    <source>
        <dbReference type="ARBA" id="ARBA00022730"/>
    </source>
</evidence>
<gene>
    <name evidence="6 8" type="primary">rplU</name>
    <name evidence="8" type="ORF">FJY75_09940</name>
</gene>
<evidence type="ECO:0000256" key="1">
    <source>
        <dbReference type="ARBA" id="ARBA00008563"/>
    </source>
</evidence>
<dbReference type="PANTHER" id="PTHR21349:SF0">
    <property type="entry name" value="LARGE RIBOSOMAL SUBUNIT PROTEIN BL21M"/>
    <property type="match status" value="1"/>
</dbReference>
<keyword evidence="4 6" id="KW-0689">Ribosomal protein</keyword>
<comment type="similarity">
    <text evidence="1 6 7">Belongs to the bacterial ribosomal protein bL21 family.</text>
</comment>
<evidence type="ECO:0000256" key="3">
    <source>
        <dbReference type="ARBA" id="ARBA00022884"/>
    </source>
</evidence>
<dbReference type="GO" id="GO:0006412">
    <property type="term" value="P:translation"/>
    <property type="evidence" value="ECO:0007669"/>
    <property type="project" value="UniProtKB-UniRule"/>
</dbReference>
<dbReference type="InterPro" id="IPR001787">
    <property type="entry name" value="Ribosomal_bL21"/>
</dbReference>
<evidence type="ECO:0000256" key="6">
    <source>
        <dbReference type="HAMAP-Rule" id="MF_01363"/>
    </source>
</evidence>
<comment type="caution">
    <text evidence="8">The sequence shown here is derived from an EMBL/GenBank/DDBJ whole genome shotgun (WGS) entry which is preliminary data.</text>
</comment>
<dbReference type="PANTHER" id="PTHR21349">
    <property type="entry name" value="50S RIBOSOMAL PROTEIN L21"/>
    <property type="match status" value="1"/>
</dbReference>
<dbReference type="PROSITE" id="PS01169">
    <property type="entry name" value="RIBOSOMAL_L21"/>
    <property type="match status" value="1"/>
</dbReference>
<comment type="function">
    <text evidence="6 7">This protein binds to 23S rRNA in the presence of protein L20.</text>
</comment>
<dbReference type="SUPFAM" id="SSF141091">
    <property type="entry name" value="L21p-like"/>
    <property type="match status" value="1"/>
</dbReference>
<dbReference type="InterPro" id="IPR036164">
    <property type="entry name" value="bL21-like_sf"/>
</dbReference>
<evidence type="ECO:0000313" key="8">
    <source>
        <dbReference type="EMBL" id="MBM3318154.1"/>
    </source>
</evidence>
<dbReference type="InterPro" id="IPR028909">
    <property type="entry name" value="bL21-like"/>
</dbReference>
<evidence type="ECO:0000313" key="9">
    <source>
        <dbReference type="Proteomes" id="UP000748308"/>
    </source>
</evidence>
<dbReference type="Pfam" id="PF00829">
    <property type="entry name" value="Ribosomal_L21p"/>
    <property type="match status" value="1"/>
</dbReference>
<protein>
    <recommendedName>
        <fullName evidence="6">Large ribosomal subunit protein bL21</fullName>
    </recommendedName>
</protein>
<dbReference type="HAMAP" id="MF_01363">
    <property type="entry name" value="Ribosomal_bL21"/>
    <property type="match status" value="1"/>
</dbReference>
<name>A0A937XBW1_UNCEI</name>
<accession>A0A937XBW1</accession>
<dbReference type="AlphaFoldDB" id="A0A937XBW1"/>
<organism evidence="8 9">
    <name type="scientific">Eiseniibacteriota bacterium</name>
    <dbReference type="NCBI Taxonomy" id="2212470"/>
    <lineage>
        <taxon>Bacteria</taxon>
        <taxon>Candidatus Eiseniibacteriota</taxon>
    </lineage>
</organism>
<dbReference type="EMBL" id="VGIY01000277">
    <property type="protein sequence ID" value="MBM3318154.1"/>
    <property type="molecule type" value="Genomic_DNA"/>
</dbReference>
<dbReference type="GO" id="GO:0005840">
    <property type="term" value="C:ribosome"/>
    <property type="evidence" value="ECO:0007669"/>
    <property type="project" value="UniProtKB-KW"/>
</dbReference>
<proteinExistence type="inferred from homology"/>
<dbReference type="NCBIfam" id="TIGR00061">
    <property type="entry name" value="L21"/>
    <property type="match status" value="1"/>
</dbReference>
<sequence>MFAIVSLQGFQYRVAAGETLRVPALDRAQGDKLDIADVHLISGGGKVWVGRPTVPEAKVTAEVVGHGRGPKTLAGKYKRRKDYRRRWGFRTHFTELRIEDIVEPRG</sequence>
<reference evidence="8" key="1">
    <citation type="submission" date="2019-03" db="EMBL/GenBank/DDBJ databases">
        <title>Lake Tanganyika Metagenome-Assembled Genomes (MAGs).</title>
        <authorList>
            <person name="Tran P."/>
        </authorList>
    </citation>
    <scope>NUCLEOTIDE SEQUENCE</scope>
    <source>
        <strain evidence="8">M_DeepCast_400m_m2_100</strain>
    </source>
</reference>